<feature type="compositionally biased region" description="Basic and acidic residues" evidence="1">
    <location>
        <begin position="155"/>
        <end position="183"/>
    </location>
</feature>
<reference evidence="3" key="1">
    <citation type="submission" date="2020-08" db="EMBL/GenBank/DDBJ databases">
        <title>Whole genome shotgun sequence of Actinocatenispora sera NBRC 101916.</title>
        <authorList>
            <person name="Komaki H."/>
            <person name="Tamura T."/>
        </authorList>
    </citation>
    <scope>NUCLEOTIDE SEQUENCE</scope>
    <source>
        <strain evidence="3">NBRC 101916</strain>
    </source>
</reference>
<name>A0A810L4B3_9ACTN</name>
<feature type="region of interest" description="Disordered" evidence="1">
    <location>
        <begin position="67"/>
        <end position="125"/>
    </location>
</feature>
<dbReference type="EMBL" id="AP023354">
    <property type="protein sequence ID" value="BCJ30314.1"/>
    <property type="molecule type" value="Genomic_DNA"/>
</dbReference>
<evidence type="ECO:0000256" key="2">
    <source>
        <dbReference type="SAM" id="Phobius"/>
    </source>
</evidence>
<feature type="region of interest" description="Disordered" evidence="1">
    <location>
        <begin position="150"/>
        <end position="183"/>
    </location>
</feature>
<evidence type="ECO:0000256" key="1">
    <source>
        <dbReference type="SAM" id="MobiDB-lite"/>
    </source>
</evidence>
<accession>A0A810L4B3</accession>
<feature type="compositionally biased region" description="Low complexity" evidence="1">
    <location>
        <begin position="79"/>
        <end position="95"/>
    </location>
</feature>
<keyword evidence="2" id="KW-0472">Membrane</keyword>
<sequence>MSDYPGWRPEQNPGRNVPAGGWSSPAMTPPKPPRNRPRWFPAVIAVGAAALVGIVVVSITLAVGDGSGGTGGQPDAHGSTPSRATSASAKPSPSTYDTLPDPCSLGSHKPKKVSGAKADGSPGDEQSLCSFEIFSSERTAYLQIELTKSTSSRGPIEDAKDTYGDDKSYADDPDNKYDKDPKDISGLGDQAFTAKYTNIIVYGKSESDAKNYHLGGAWVEARAGNVIVSVKWGGASYDGIGSDGKTYEGTNYTYSTADKQARAIVKYLLDQLS</sequence>
<protein>
    <recommendedName>
        <fullName evidence="5">DUF3558 domain-containing protein</fullName>
    </recommendedName>
</protein>
<dbReference type="RefSeq" id="WP_157035235.1">
    <property type="nucleotide sequence ID" value="NZ_AP023354.1"/>
</dbReference>
<keyword evidence="2" id="KW-0812">Transmembrane</keyword>
<keyword evidence="4" id="KW-1185">Reference proteome</keyword>
<evidence type="ECO:0000313" key="4">
    <source>
        <dbReference type="Proteomes" id="UP000680750"/>
    </source>
</evidence>
<dbReference type="Proteomes" id="UP000680750">
    <property type="component" value="Chromosome"/>
</dbReference>
<dbReference type="KEGG" id="aser:Asera_44220"/>
<organism evidence="3 4">
    <name type="scientific">Actinocatenispora sera</name>
    <dbReference type="NCBI Taxonomy" id="390989"/>
    <lineage>
        <taxon>Bacteria</taxon>
        <taxon>Bacillati</taxon>
        <taxon>Actinomycetota</taxon>
        <taxon>Actinomycetes</taxon>
        <taxon>Micromonosporales</taxon>
        <taxon>Micromonosporaceae</taxon>
        <taxon>Actinocatenispora</taxon>
    </lineage>
</organism>
<evidence type="ECO:0000313" key="3">
    <source>
        <dbReference type="EMBL" id="BCJ30314.1"/>
    </source>
</evidence>
<dbReference type="AlphaFoldDB" id="A0A810L4B3"/>
<feature type="region of interest" description="Disordered" evidence="1">
    <location>
        <begin position="1"/>
        <end position="38"/>
    </location>
</feature>
<keyword evidence="2" id="KW-1133">Transmembrane helix</keyword>
<feature type="transmembrane region" description="Helical" evidence="2">
    <location>
        <begin position="39"/>
        <end position="63"/>
    </location>
</feature>
<gene>
    <name evidence="3" type="ORF">Asera_44220</name>
</gene>
<proteinExistence type="predicted"/>
<evidence type="ECO:0008006" key="5">
    <source>
        <dbReference type="Google" id="ProtNLM"/>
    </source>
</evidence>